<comment type="subcellular location">
    <subcellularLocation>
        <location evidence="1">Cell membrane</location>
        <topology evidence="1">Peripheral membrane protein</topology>
    </subcellularLocation>
</comment>
<dbReference type="AlphaFoldDB" id="A0A6B3C0G4"/>
<feature type="compositionally biased region" description="Pro residues" evidence="8">
    <location>
        <begin position="317"/>
        <end position="335"/>
    </location>
</feature>
<feature type="domain" description="ABC transporter" evidence="9">
    <location>
        <begin position="9"/>
        <end position="251"/>
    </location>
</feature>
<dbReference type="InterPro" id="IPR013563">
    <property type="entry name" value="Oligopep_ABC_C"/>
</dbReference>
<dbReference type="Pfam" id="PF08352">
    <property type="entry name" value="oligo_HPY"/>
    <property type="match status" value="1"/>
</dbReference>
<evidence type="ECO:0000313" key="10">
    <source>
        <dbReference type="EMBL" id="NEC89956.1"/>
    </source>
</evidence>
<evidence type="ECO:0000256" key="6">
    <source>
        <dbReference type="ARBA" id="ARBA00022840"/>
    </source>
</evidence>
<organism evidence="10">
    <name type="scientific">Streptomyces sp. SID12501</name>
    <dbReference type="NCBI Taxonomy" id="2706042"/>
    <lineage>
        <taxon>Bacteria</taxon>
        <taxon>Bacillati</taxon>
        <taxon>Actinomycetota</taxon>
        <taxon>Actinomycetes</taxon>
        <taxon>Kitasatosporales</taxon>
        <taxon>Streptomycetaceae</taxon>
        <taxon>Streptomyces</taxon>
    </lineage>
</organism>
<keyword evidence="4" id="KW-1003">Cell membrane</keyword>
<dbReference type="PROSITE" id="PS00211">
    <property type="entry name" value="ABC_TRANSPORTER_1"/>
    <property type="match status" value="1"/>
</dbReference>
<accession>A0A6B3C0G4</accession>
<dbReference type="PANTHER" id="PTHR43297">
    <property type="entry name" value="OLIGOPEPTIDE TRANSPORT ATP-BINDING PROTEIN APPD"/>
    <property type="match status" value="1"/>
</dbReference>
<keyword evidence="3" id="KW-0813">Transport</keyword>
<dbReference type="InterPro" id="IPR017871">
    <property type="entry name" value="ABC_transporter-like_CS"/>
</dbReference>
<dbReference type="RefSeq" id="WP_164319421.1">
    <property type="nucleotide sequence ID" value="NZ_JAAGLU010000028.1"/>
</dbReference>
<name>A0A6B3C0G4_9ACTN</name>
<dbReference type="SUPFAM" id="SSF52540">
    <property type="entry name" value="P-loop containing nucleoside triphosphate hydrolases"/>
    <property type="match status" value="1"/>
</dbReference>
<comment type="similarity">
    <text evidence="2">Belongs to the ABC transporter superfamily.</text>
</comment>
<sequence>MTTETTPLLVIDDVVAEYRTGSRVVRALDGVGLTVGRGERVGIVGESGSGKSTLGLLTGRLLPKATTYPRGRVLIDGESVLDLPPDRIARLRRERLAFVPQDPVGALDPTLRIGRQLRLALRDTQADLVALLERVLIRDPERVLRLYPHEISGGMAQRVVVAMAMARRPALLIADEPTAALDSQVREEVLRLLFTLAAEHGTTVLWLSHDLSGVARWCERIAVMYGGRVVEDGATADVLTAPQHPYTAALSAADPARAKDGTRLLTIGGIPPVLTEDTPGCVFSPRCTSADDTCATTRPMPRTVAGRTVLCHHPGEKPVPVPNRPVPNRPVPNGPVPGGQEEVR</sequence>
<comment type="caution">
    <text evidence="10">The sequence shown here is derived from an EMBL/GenBank/DDBJ whole genome shotgun (WGS) entry which is preliminary data.</text>
</comment>
<dbReference type="GO" id="GO:0016887">
    <property type="term" value="F:ATP hydrolysis activity"/>
    <property type="evidence" value="ECO:0007669"/>
    <property type="project" value="InterPro"/>
</dbReference>
<dbReference type="InterPro" id="IPR003439">
    <property type="entry name" value="ABC_transporter-like_ATP-bd"/>
</dbReference>
<dbReference type="InterPro" id="IPR050388">
    <property type="entry name" value="ABC_Ni/Peptide_Import"/>
</dbReference>
<dbReference type="CDD" id="cd03257">
    <property type="entry name" value="ABC_NikE_OppD_transporters"/>
    <property type="match status" value="1"/>
</dbReference>
<evidence type="ECO:0000256" key="8">
    <source>
        <dbReference type="SAM" id="MobiDB-lite"/>
    </source>
</evidence>
<evidence type="ECO:0000256" key="2">
    <source>
        <dbReference type="ARBA" id="ARBA00005417"/>
    </source>
</evidence>
<proteinExistence type="inferred from homology"/>
<keyword evidence="5" id="KW-0547">Nucleotide-binding</keyword>
<keyword evidence="6 10" id="KW-0067">ATP-binding</keyword>
<dbReference type="GO" id="GO:0015833">
    <property type="term" value="P:peptide transport"/>
    <property type="evidence" value="ECO:0007669"/>
    <property type="project" value="InterPro"/>
</dbReference>
<dbReference type="InterPro" id="IPR027417">
    <property type="entry name" value="P-loop_NTPase"/>
</dbReference>
<dbReference type="PANTHER" id="PTHR43297:SF2">
    <property type="entry name" value="DIPEPTIDE TRANSPORT ATP-BINDING PROTEIN DPPD"/>
    <property type="match status" value="1"/>
</dbReference>
<evidence type="ECO:0000256" key="5">
    <source>
        <dbReference type="ARBA" id="ARBA00022741"/>
    </source>
</evidence>
<feature type="region of interest" description="Disordered" evidence="8">
    <location>
        <begin position="314"/>
        <end position="344"/>
    </location>
</feature>
<protein>
    <submittedName>
        <fullName evidence="10">ABC transporter ATP-binding protein</fullName>
    </submittedName>
</protein>
<evidence type="ECO:0000259" key="9">
    <source>
        <dbReference type="PROSITE" id="PS50893"/>
    </source>
</evidence>
<dbReference type="GO" id="GO:0005524">
    <property type="term" value="F:ATP binding"/>
    <property type="evidence" value="ECO:0007669"/>
    <property type="project" value="UniProtKB-KW"/>
</dbReference>
<dbReference type="SMART" id="SM00382">
    <property type="entry name" value="AAA"/>
    <property type="match status" value="1"/>
</dbReference>
<evidence type="ECO:0000256" key="1">
    <source>
        <dbReference type="ARBA" id="ARBA00004202"/>
    </source>
</evidence>
<gene>
    <name evidence="10" type="ORF">G3I71_30065</name>
</gene>
<dbReference type="Gene3D" id="3.40.50.300">
    <property type="entry name" value="P-loop containing nucleotide triphosphate hydrolases"/>
    <property type="match status" value="1"/>
</dbReference>
<dbReference type="PROSITE" id="PS50893">
    <property type="entry name" value="ABC_TRANSPORTER_2"/>
    <property type="match status" value="1"/>
</dbReference>
<evidence type="ECO:0000256" key="4">
    <source>
        <dbReference type="ARBA" id="ARBA00022475"/>
    </source>
</evidence>
<dbReference type="InterPro" id="IPR003593">
    <property type="entry name" value="AAA+_ATPase"/>
</dbReference>
<dbReference type="Pfam" id="PF00005">
    <property type="entry name" value="ABC_tran"/>
    <property type="match status" value="1"/>
</dbReference>
<dbReference type="GO" id="GO:0005886">
    <property type="term" value="C:plasma membrane"/>
    <property type="evidence" value="ECO:0007669"/>
    <property type="project" value="UniProtKB-SubCell"/>
</dbReference>
<evidence type="ECO:0000256" key="7">
    <source>
        <dbReference type="ARBA" id="ARBA00023136"/>
    </source>
</evidence>
<dbReference type="EMBL" id="JAAGLU010000028">
    <property type="protein sequence ID" value="NEC89956.1"/>
    <property type="molecule type" value="Genomic_DNA"/>
</dbReference>
<keyword evidence="7" id="KW-0472">Membrane</keyword>
<reference evidence="10" key="1">
    <citation type="submission" date="2020-01" db="EMBL/GenBank/DDBJ databases">
        <title>Insect and environment-associated Actinomycetes.</title>
        <authorList>
            <person name="Currrie C."/>
            <person name="Chevrette M."/>
            <person name="Carlson C."/>
            <person name="Stubbendieck R."/>
            <person name="Wendt-Pienkowski E."/>
        </authorList>
    </citation>
    <scope>NUCLEOTIDE SEQUENCE</scope>
    <source>
        <strain evidence="10">SID12501</strain>
    </source>
</reference>
<dbReference type="NCBIfam" id="TIGR01727">
    <property type="entry name" value="oligo_HPY"/>
    <property type="match status" value="1"/>
</dbReference>
<evidence type="ECO:0000256" key="3">
    <source>
        <dbReference type="ARBA" id="ARBA00022448"/>
    </source>
</evidence>